<dbReference type="GeneID" id="110150893"/>
<sequence length="140" mass="15819">MSRFLNVLRSWLVMVSIVAAGNSLQSFRDHTFLYEKLYTGKPDLVNGLQARTFGVWTLLSSVVRCLCAIDIHNKTLYYITLWTFFIGMGHFLFELFVFGTVAPTIFVLAILTVASTSILGMLVGLRHLEAEPGSRQKKRN</sequence>
<dbReference type="KEGG" id="ovr:110150893"/>
<evidence type="ECO:0000256" key="6">
    <source>
        <dbReference type="ARBA" id="ARBA00022955"/>
    </source>
</evidence>
<keyword evidence="12" id="KW-0753">Steroid metabolism</keyword>
<dbReference type="Proteomes" id="UP001652640">
    <property type="component" value="Chromosome 6"/>
</dbReference>
<accession>A0A6J0Z7J2</accession>
<keyword evidence="9" id="KW-0443">Lipid metabolism</keyword>
<evidence type="ECO:0000256" key="10">
    <source>
        <dbReference type="ARBA" id="ARBA00023136"/>
    </source>
</evidence>
<reference evidence="16" key="2">
    <citation type="submission" date="2025-08" db="UniProtKB">
        <authorList>
            <consortium name="RefSeq"/>
        </authorList>
    </citation>
    <scope>IDENTIFICATION</scope>
    <source>
        <tissue evidence="16">Tongue muscle</tissue>
    </source>
</reference>
<evidence type="ECO:0000256" key="7">
    <source>
        <dbReference type="ARBA" id="ARBA00022989"/>
    </source>
</evidence>
<keyword evidence="15" id="KW-1185">Reference proteome</keyword>
<evidence type="ECO:0000256" key="2">
    <source>
        <dbReference type="ARBA" id="ARBA00005377"/>
    </source>
</evidence>
<feature type="signal peptide" evidence="14">
    <location>
        <begin position="1"/>
        <end position="20"/>
    </location>
</feature>
<keyword evidence="4 13" id="KW-0812">Transmembrane</keyword>
<evidence type="ECO:0000313" key="16">
    <source>
        <dbReference type="RefSeq" id="XP_020769609.2"/>
    </source>
</evidence>
<feature type="transmembrane region" description="Helical" evidence="13">
    <location>
        <begin position="50"/>
        <end position="69"/>
    </location>
</feature>
<proteinExistence type="inferred from homology"/>
<keyword evidence="10 13" id="KW-0472">Membrane</keyword>
<evidence type="ECO:0000256" key="9">
    <source>
        <dbReference type="ARBA" id="ARBA00023098"/>
    </source>
</evidence>
<dbReference type="GO" id="GO:0016126">
    <property type="term" value="P:sterol biosynthetic process"/>
    <property type="evidence" value="ECO:0007669"/>
    <property type="project" value="UniProtKB-KW"/>
</dbReference>
<reference evidence="15" key="1">
    <citation type="journal article" date="2022" name="J. Hered.">
        <title>A De Novo Chromosome-Level Genome Assembly of the White-Tailed Deer, Odocoileus Virginianus.</title>
        <authorList>
            <person name="London E.W."/>
            <person name="Roca A.L."/>
            <person name="Novakofski J.E."/>
            <person name="Mateus-Pinilla N.E."/>
        </authorList>
    </citation>
    <scope>NUCLEOTIDE SEQUENCE [LARGE SCALE GENOMIC DNA]</scope>
</reference>
<comment type="subcellular location">
    <subcellularLocation>
        <location evidence="1">Endoplasmic reticulum membrane</location>
        <topology evidence="1">Multi-pass membrane protein</topology>
    </subcellularLocation>
</comment>
<keyword evidence="5" id="KW-0256">Endoplasmic reticulum</keyword>
<feature type="transmembrane region" description="Helical" evidence="13">
    <location>
        <begin position="105"/>
        <end position="128"/>
    </location>
</feature>
<gene>
    <name evidence="16" type="primary">LOC110150893</name>
</gene>
<evidence type="ECO:0000256" key="8">
    <source>
        <dbReference type="ARBA" id="ARBA00023011"/>
    </source>
</evidence>
<dbReference type="OrthoDB" id="6485510at2759"/>
<dbReference type="AlphaFoldDB" id="A0A6J0Z7J2"/>
<dbReference type="GO" id="GO:0005789">
    <property type="term" value="C:endoplasmic reticulum membrane"/>
    <property type="evidence" value="ECO:0007669"/>
    <property type="project" value="UniProtKB-SubCell"/>
</dbReference>
<evidence type="ECO:0000256" key="14">
    <source>
        <dbReference type="SAM" id="SignalP"/>
    </source>
</evidence>
<dbReference type="PANTHER" id="PTHR15451">
    <property type="entry name" value="ERGOSTEROL BIOSYNTHETIC PROTEIN 28-RELATED"/>
    <property type="match status" value="1"/>
</dbReference>
<keyword evidence="6" id="KW-0752">Steroid biosynthesis</keyword>
<dbReference type="RefSeq" id="XP_020769609.2">
    <property type="nucleotide sequence ID" value="XM_020913950.2"/>
</dbReference>
<evidence type="ECO:0000256" key="12">
    <source>
        <dbReference type="ARBA" id="ARBA00023221"/>
    </source>
</evidence>
<feature type="chain" id="PRO_5045860796" evidence="14">
    <location>
        <begin position="21"/>
        <end position="140"/>
    </location>
</feature>
<feature type="transmembrane region" description="Helical" evidence="13">
    <location>
        <begin position="76"/>
        <end position="99"/>
    </location>
</feature>
<evidence type="ECO:0000256" key="1">
    <source>
        <dbReference type="ARBA" id="ARBA00004477"/>
    </source>
</evidence>
<organism evidence="15 16">
    <name type="scientific">Odocoileus virginianus</name>
    <name type="common">White-tailed deer</name>
    <dbReference type="NCBI Taxonomy" id="9874"/>
    <lineage>
        <taxon>Eukaryota</taxon>
        <taxon>Metazoa</taxon>
        <taxon>Chordata</taxon>
        <taxon>Craniata</taxon>
        <taxon>Vertebrata</taxon>
        <taxon>Euteleostomi</taxon>
        <taxon>Mammalia</taxon>
        <taxon>Eutheria</taxon>
        <taxon>Laurasiatheria</taxon>
        <taxon>Artiodactyla</taxon>
        <taxon>Ruminantia</taxon>
        <taxon>Pecora</taxon>
        <taxon>Cervidae</taxon>
        <taxon>Odocoileinae</taxon>
        <taxon>Odocoileus</taxon>
    </lineage>
</organism>
<comment type="similarity">
    <text evidence="2">Belongs to the ERG28 family.</text>
</comment>
<evidence type="ECO:0000256" key="5">
    <source>
        <dbReference type="ARBA" id="ARBA00022824"/>
    </source>
</evidence>
<dbReference type="GO" id="GO:0030674">
    <property type="term" value="F:protein-macromolecule adaptor activity"/>
    <property type="evidence" value="ECO:0007669"/>
    <property type="project" value="TreeGrafter"/>
</dbReference>
<evidence type="ECO:0000256" key="13">
    <source>
        <dbReference type="SAM" id="Phobius"/>
    </source>
</evidence>
<evidence type="ECO:0000313" key="15">
    <source>
        <dbReference type="Proteomes" id="UP001652640"/>
    </source>
</evidence>
<dbReference type="PANTHER" id="PTHR15451:SF19">
    <property type="entry name" value="ERGOSTEROL BIOSYNTHETIC PROTEIN 28 HOMOLOG"/>
    <property type="match status" value="1"/>
</dbReference>
<keyword evidence="14" id="KW-0732">Signal</keyword>
<protein>
    <submittedName>
        <fullName evidence="16">Ergosterol biosynthetic protein 28 homolog</fullName>
    </submittedName>
</protein>
<dbReference type="Pfam" id="PF03694">
    <property type="entry name" value="Erg28"/>
    <property type="match status" value="1"/>
</dbReference>
<keyword evidence="11" id="KW-1207">Sterol metabolism</keyword>
<dbReference type="InParanoid" id="A0A6J0Z7J2"/>
<keyword evidence="8" id="KW-0756">Sterol biosynthesis</keyword>
<evidence type="ECO:0000256" key="3">
    <source>
        <dbReference type="ARBA" id="ARBA00022516"/>
    </source>
</evidence>
<evidence type="ECO:0000256" key="4">
    <source>
        <dbReference type="ARBA" id="ARBA00022692"/>
    </source>
</evidence>
<keyword evidence="7 13" id="KW-1133">Transmembrane helix</keyword>
<evidence type="ECO:0000256" key="11">
    <source>
        <dbReference type="ARBA" id="ARBA00023166"/>
    </source>
</evidence>
<keyword evidence="3" id="KW-0444">Lipid biosynthesis</keyword>
<dbReference type="InterPro" id="IPR005352">
    <property type="entry name" value="Erg28"/>
</dbReference>
<name>A0A6J0Z7J2_ODOVR</name>